<gene>
    <name evidence="5 8" type="primary">nuoN</name>
    <name evidence="8" type="ORF">DAMNIGENAA_19280</name>
</gene>
<keyword evidence="5" id="KW-0830">Ubiquinone</keyword>
<sequence>MMKWVLFIPELYVVLCGLVFFILSLSKQASSKRLHKIAVTLAGIGVLVTVFCARQNGMVFFDAYRVDLFSQVFKLLLALGTFWVISSCNELKGIDERQHAEFYFLVFICTLGMMMLVSAVELLTIYVALELSSYTLFLLVPMRSDSNKFVETGIKYFMVGVTASAFMIFGISFIFGMAKTTYVSGVMEALPKVINEPAAIAGLVLALCGFFFKQALFPFHSWAPDVYQGAANQVTTFIATASKMAAAAMVIRFVGFSAGESAVFIKVLITLSILSMTFGNLVAIIQKDIKRLLAYSSIAHAGYMLVGILSMTERGYASAIYYAIAYLIMNYSIFMVIMKIADDGHNLQIKELAGLHKRSPLLAMTLMLGLFGLAGIPPTVGFTGKFLVFAAALEKGYLALVIIGMVNATISLYYYLIVIKAAYLLEPVRPYPAIRVDAWTRSMSFVLVILSVYLGVFPDKFVALTEAAARSLPY</sequence>
<dbReference type="GO" id="GO:0042773">
    <property type="term" value="P:ATP synthesis coupled electron transport"/>
    <property type="evidence" value="ECO:0007669"/>
    <property type="project" value="InterPro"/>
</dbReference>
<feature type="transmembrane region" description="Helical" evidence="5">
    <location>
        <begin position="100"/>
        <end position="117"/>
    </location>
</feature>
<keyword evidence="5" id="KW-1003">Cell membrane</keyword>
<comment type="caution">
    <text evidence="8">The sequence shown here is derived from an EMBL/GenBank/DDBJ whole genome shotgun (WGS) entry which is preliminary data.</text>
</comment>
<dbReference type="Proteomes" id="UP001144372">
    <property type="component" value="Unassembled WGS sequence"/>
</dbReference>
<feature type="transmembrane region" description="Helical" evidence="5">
    <location>
        <begin position="154"/>
        <end position="178"/>
    </location>
</feature>
<reference evidence="8" key="1">
    <citation type="submission" date="2022-12" db="EMBL/GenBank/DDBJ databases">
        <title>Reference genome sequencing for broad-spectrum identification of bacterial and archaeal isolates by mass spectrometry.</title>
        <authorList>
            <person name="Sekiguchi Y."/>
            <person name="Tourlousse D.M."/>
        </authorList>
    </citation>
    <scope>NUCLEOTIDE SEQUENCE</scope>
    <source>
        <strain evidence="8">ASRB1</strain>
    </source>
</reference>
<dbReference type="GO" id="GO:0050136">
    <property type="term" value="F:NADH dehydrogenase (quinone) (non-electrogenic) activity"/>
    <property type="evidence" value="ECO:0007669"/>
    <property type="project" value="UniProtKB-UniRule"/>
</dbReference>
<keyword evidence="5" id="KW-0874">Quinone</keyword>
<dbReference type="GO" id="GO:0005886">
    <property type="term" value="C:plasma membrane"/>
    <property type="evidence" value="ECO:0007669"/>
    <property type="project" value="UniProtKB-SubCell"/>
</dbReference>
<keyword evidence="5" id="KW-0520">NAD</keyword>
<feature type="transmembrane region" description="Helical" evidence="5">
    <location>
        <begin position="198"/>
        <end position="219"/>
    </location>
</feature>
<dbReference type="InterPro" id="IPR010096">
    <property type="entry name" value="NADH-Q_OxRdtase_suN/2"/>
</dbReference>
<dbReference type="HAMAP" id="MF_00445">
    <property type="entry name" value="NDH1_NuoN_1"/>
    <property type="match status" value="1"/>
</dbReference>
<feature type="transmembrane region" description="Helical" evidence="5">
    <location>
        <begin position="292"/>
        <end position="312"/>
    </location>
</feature>
<dbReference type="NCBIfam" id="TIGR01770">
    <property type="entry name" value="NDH_I_N"/>
    <property type="match status" value="1"/>
</dbReference>
<evidence type="ECO:0000256" key="6">
    <source>
        <dbReference type="RuleBase" id="RU000320"/>
    </source>
</evidence>
<protein>
    <recommendedName>
        <fullName evidence="5">NADH-quinone oxidoreductase subunit N</fullName>
        <ecNumber evidence="5">7.1.1.-</ecNumber>
    </recommendedName>
    <alternativeName>
        <fullName evidence="5">NADH dehydrogenase I subunit N</fullName>
    </alternativeName>
    <alternativeName>
        <fullName evidence="5">NDH-1 subunit N</fullName>
    </alternativeName>
</protein>
<organism evidence="8 9">
    <name type="scientific">Desulforhabdus amnigena</name>
    <dbReference type="NCBI Taxonomy" id="40218"/>
    <lineage>
        <taxon>Bacteria</taxon>
        <taxon>Pseudomonadati</taxon>
        <taxon>Thermodesulfobacteriota</taxon>
        <taxon>Syntrophobacteria</taxon>
        <taxon>Syntrophobacterales</taxon>
        <taxon>Syntrophobacteraceae</taxon>
        <taxon>Desulforhabdus</taxon>
    </lineage>
</organism>
<feature type="transmembrane region" description="Helical" evidence="5">
    <location>
        <begin position="438"/>
        <end position="456"/>
    </location>
</feature>
<comment type="catalytic activity">
    <reaction evidence="5">
        <text>a quinone + NADH + 5 H(+)(in) = a quinol + NAD(+) + 4 H(+)(out)</text>
        <dbReference type="Rhea" id="RHEA:57888"/>
        <dbReference type="ChEBI" id="CHEBI:15378"/>
        <dbReference type="ChEBI" id="CHEBI:24646"/>
        <dbReference type="ChEBI" id="CHEBI:57540"/>
        <dbReference type="ChEBI" id="CHEBI:57945"/>
        <dbReference type="ChEBI" id="CHEBI:132124"/>
    </reaction>
</comment>
<comment type="function">
    <text evidence="5">NDH-1 shuttles electrons from NADH, via FMN and iron-sulfur (Fe-S) centers, to quinones in the respiratory chain. The immediate electron acceptor for the enzyme in this species is believed to be ubiquinone. Couples the redox reaction to proton translocation (for every two electrons transferred, four hydrogen ions are translocated across the cytoplasmic membrane), and thus conserves the redox energy in a proton gradient.</text>
</comment>
<comment type="subcellular location">
    <subcellularLocation>
        <location evidence="5">Cell membrane</location>
        <topology evidence="5">Multi-pass membrane protein</topology>
    </subcellularLocation>
    <subcellularLocation>
        <location evidence="1">Endomembrane system</location>
        <topology evidence="1">Multi-pass membrane protein</topology>
    </subcellularLocation>
    <subcellularLocation>
        <location evidence="6">Membrane</location>
        <topology evidence="6">Multi-pass membrane protein</topology>
    </subcellularLocation>
</comment>
<dbReference type="Pfam" id="PF00361">
    <property type="entry name" value="Proton_antipo_M"/>
    <property type="match status" value="1"/>
</dbReference>
<keyword evidence="3 5" id="KW-1133">Transmembrane helix</keyword>
<dbReference type="GO" id="GO:0012505">
    <property type="term" value="C:endomembrane system"/>
    <property type="evidence" value="ECO:0007669"/>
    <property type="project" value="UniProtKB-SubCell"/>
</dbReference>
<dbReference type="GO" id="GO:0048038">
    <property type="term" value="F:quinone binding"/>
    <property type="evidence" value="ECO:0007669"/>
    <property type="project" value="UniProtKB-KW"/>
</dbReference>
<feature type="transmembrane region" description="Helical" evidence="5">
    <location>
        <begin position="396"/>
        <end position="417"/>
    </location>
</feature>
<dbReference type="PANTHER" id="PTHR22773">
    <property type="entry name" value="NADH DEHYDROGENASE"/>
    <property type="match status" value="1"/>
</dbReference>
<evidence type="ECO:0000256" key="3">
    <source>
        <dbReference type="ARBA" id="ARBA00022989"/>
    </source>
</evidence>
<feature type="transmembrane region" description="Helical" evidence="5">
    <location>
        <begin position="263"/>
        <end position="285"/>
    </location>
</feature>
<keyword evidence="9" id="KW-1185">Reference proteome</keyword>
<dbReference type="RefSeq" id="WP_281793774.1">
    <property type="nucleotide sequence ID" value="NZ_BSDR01000001.1"/>
</dbReference>
<comment type="similarity">
    <text evidence="5">Belongs to the complex I subunit 2 family.</text>
</comment>
<dbReference type="GO" id="GO:0008137">
    <property type="term" value="F:NADH dehydrogenase (ubiquinone) activity"/>
    <property type="evidence" value="ECO:0007669"/>
    <property type="project" value="InterPro"/>
</dbReference>
<evidence type="ECO:0000256" key="4">
    <source>
        <dbReference type="ARBA" id="ARBA00023136"/>
    </source>
</evidence>
<feature type="transmembrane region" description="Helical" evidence="5">
    <location>
        <begin position="6"/>
        <end position="25"/>
    </location>
</feature>
<feature type="transmembrane region" description="Helical" evidence="5">
    <location>
        <begin position="359"/>
        <end position="376"/>
    </location>
</feature>
<evidence type="ECO:0000259" key="7">
    <source>
        <dbReference type="Pfam" id="PF00361"/>
    </source>
</evidence>
<feature type="transmembrane region" description="Helical" evidence="5">
    <location>
        <begin position="68"/>
        <end position="88"/>
    </location>
</feature>
<keyword evidence="5" id="KW-0813">Transport</keyword>
<dbReference type="AlphaFoldDB" id="A0A9W6D5F1"/>
<keyword evidence="4 5" id="KW-0472">Membrane</keyword>
<keyword evidence="5" id="KW-1278">Translocase</keyword>
<evidence type="ECO:0000256" key="1">
    <source>
        <dbReference type="ARBA" id="ARBA00004127"/>
    </source>
</evidence>
<feature type="transmembrane region" description="Helical" evidence="5">
    <location>
        <begin position="318"/>
        <end position="338"/>
    </location>
</feature>
<feature type="transmembrane region" description="Helical" evidence="5">
    <location>
        <begin position="37"/>
        <end position="56"/>
    </location>
</feature>
<feature type="domain" description="NADH:quinone oxidoreductase/Mrp antiporter transmembrane" evidence="7">
    <location>
        <begin position="119"/>
        <end position="411"/>
    </location>
</feature>
<evidence type="ECO:0000256" key="2">
    <source>
        <dbReference type="ARBA" id="ARBA00022692"/>
    </source>
</evidence>
<accession>A0A9W6D5F1</accession>
<evidence type="ECO:0000256" key="5">
    <source>
        <dbReference type="HAMAP-Rule" id="MF_00445"/>
    </source>
</evidence>
<dbReference type="InterPro" id="IPR001750">
    <property type="entry name" value="ND/Mrp_TM"/>
</dbReference>
<dbReference type="EC" id="7.1.1.-" evidence="5"/>
<proteinExistence type="inferred from homology"/>
<name>A0A9W6D5F1_9BACT</name>
<evidence type="ECO:0000313" key="8">
    <source>
        <dbReference type="EMBL" id="GLI34495.1"/>
    </source>
</evidence>
<dbReference type="EMBL" id="BSDR01000001">
    <property type="protein sequence ID" value="GLI34495.1"/>
    <property type="molecule type" value="Genomic_DNA"/>
</dbReference>
<evidence type="ECO:0000313" key="9">
    <source>
        <dbReference type="Proteomes" id="UP001144372"/>
    </source>
</evidence>
<comment type="subunit">
    <text evidence="5">NDH-1 is composed of 14 different subunits. Subunits NuoA, H, J, K, L, M, N constitute the membrane sector of the complex.</text>
</comment>
<feature type="transmembrane region" description="Helical" evidence="5">
    <location>
        <begin position="231"/>
        <end position="251"/>
    </location>
</feature>
<keyword evidence="2 5" id="KW-0812">Transmembrane</keyword>